<comment type="caution">
    <text evidence="1">The sequence shown here is derived from an EMBL/GenBank/DDBJ whole genome shotgun (WGS) entry which is preliminary data.</text>
</comment>
<dbReference type="Proteomes" id="UP000886523">
    <property type="component" value="Unassembled WGS sequence"/>
</dbReference>
<protein>
    <submittedName>
        <fullName evidence="1">Uncharacterized protein</fullName>
    </submittedName>
</protein>
<name>A0A9P6DUV2_9AGAM</name>
<accession>A0A9P6DUV2</accession>
<reference evidence="1" key="1">
    <citation type="journal article" date="2020" name="Nat. Commun.">
        <title>Large-scale genome sequencing of mycorrhizal fungi provides insights into the early evolution of symbiotic traits.</title>
        <authorList>
            <person name="Miyauchi S."/>
            <person name="Kiss E."/>
            <person name="Kuo A."/>
            <person name="Drula E."/>
            <person name="Kohler A."/>
            <person name="Sanchez-Garcia M."/>
            <person name="Morin E."/>
            <person name="Andreopoulos B."/>
            <person name="Barry K.W."/>
            <person name="Bonito G."/>
            <person name="Buee M."/>
            <person name="Carver A."/>
            <person name="Chen C."/>
            <person name="Cichocki N."/>
            <person name="Clum A."/>
            <person name="Culley D."/>
            <person name="Crous P.W."/>
            <person name="Fauchery L."/>
            <person name="Girlanda M."/>
            <person name="Hayes R.D."/>
            <person name="Keri Z."/>
            <person name="LaButti K."/>
            <person name="Lipzen A."/>
            <person name="Lombard V."/>
            <person name="Magnuson J."/>
            <person name="Maillard F."/>
            <person name="Murat C."/>
            <person name="Nolan M."/>
            <person name="Ohm R.A."/>
            <person name="Pangilinan J."/>
            <person name="Pereira M.F."/>
            <person name="Perotto S."/>
            <person name="Peter M."/>
            <person name="Pfister S."/>
            <person name="Riley R."/>
            <person name="Sitrit Y."/>
            <person name="Stielow J.B."/>
            <person name="Szollosi G."/>
            <person name="Zifcakova L."/>
            <person name="Stursova M."/>
            <person name="Spatafora J.W."/>
            <person name="Tedersoo L."/>
            <person name="Vaario L.M."/>
            <person name="Yamada A."/>
            <person name="Yan M."/>
            <person name="Wang P."/>
            <person name="Xu J."/>
            <person name="Bruns T."/>
            <person name="Baldrian P."/>
            <person name="Vilgalys R."/>
            <person name="Dunand C."/>
            <person name="Henrissat B."/>
            <person name="Grigoriev I.V."/>
            <person name="Hibbett D."/>
            <person name="Nagy L.G."/>
            <person name="Martin F.M."/>
        </authorList>
    </citation>
    <scope>NUCLEOTIDE SEQUENCE</scope>
    <source>
        <strain evidence="1">UP504</strain>
    </source>
</reference>
<dbReference type="AlphaFoldDB" id="A0A9P6DUV2"/>
<gene>
    <name evidence="1" type="ORF">BS47DRAFT_1364093</name>
</gene>
<sequence>MHSHPQPDMNTPMELQTKHEPMWTPALQYKMEVPHTCLGGIHQQGPGETHVWAQPHQPQCSTIHHQYNHASNMMRYIHCVISDPTNAQTRFRKDGSAWPPIPRPSIFPNMYEDATPALADYGVYDNAKRAAGAALLALASEPSPQHLQHTQQQTPHTCSGGCVVISGKMAPKEQQELLFWSPLPQMKPDPTRTWTEPQHGIWTCAVAKDLA</sequence>
<dbReference type="EMBL" id="MU129006">
    <property type="protein sequence ID" value="KAF9511015.1"/>
    <property type="molecule type" value="Genomic_DNA"/>
</dbReference>
<proteinExistence type="predicted"/>
<keyword evidence="2" id="KW-1185">Reference proteome</keyword>
<evidence type="ECO:0000313" key="1">
    <source>
        <dbReference type="EMBL" id="KAF9511015.1"/>
    </source>
</evidence>
<evidence type="ECO:0000313" key="2">
    <source>
        <dbReference type="Proteomes" id="UP000886523"/>
    </source>
</evidence>
<organism evidence="1 2">
    <name type="scientific">Hydnum rufescens UP504</name>
    <dbReference type="NCBI Taxonomy" id="1448309"/>
    <lineage>
        <taxon>Eukaryota</taxon>
        <taxon>Fungi</taxon>
        <taxon>Dikarya</taxon>
        <taxon>Basidiomycota</taxon>
        <taxon>Agaricomycotina</taxon>
        <taxon>Agaricomycetes</taxon>
        <taxon>Cantharellales</taxon>
        <taxon>Hydnaceae</taxon>
        <taxon>Hydnum</taxon>
    </lineage>
</organism>